<feature type="active site" description="Proton acceptor" evidence="1">
    <location>
        <position position="71"/>
    </location>
</feature>
<keyword evidence="5" id="KW-0808">Transferase</keyword>
<dbReference type="GO" id="GO:0006654">
    <property type="term" value="P:phosphatidic acid biosynthetic process"/>
    <property type="evidence" value="ECO:0007669"/>
    <property type="project" value="InterPro"/>
</dbReference>
<keyword evidence="5" id="KW-1003">Cell membrane</keyword>
<evidence type="ECO:0000256" key="4">
    <source>
        <dbReference type="PIRSR" id="PIRSR600829-4"/>
    </source>
</evidence>
<evidence type="ECO:0000256" key="5">
    <source>
        <dbReference type="RuleBase" id="RU363065"/>
    </source>
</evidence>
<keyword evidence="3 5" id="KW-0067">ATP-binding</keyword>
<keyword evidence="5" id="KW-0418">Kinase</keyword>
<dbReference type="AlphaFoldDB" id="A0A917YHX3"/>
<comment type="catalytic activity">
    <reaction evidence="5">
        <text>a 1,2-diacyl-sn-glycerol + ATP = a 1,2-diacyl-sn-glycero-3-phosphate + ADP + H(+)</text>
        <dbReference type="Rhea" id="RHEA:10272"/>
        <dbReference type="ChEBI" id="CHEBI:15378"/>
        <dbReference type="ChEBI" id="CHEBI:17815"/>
        <dbReference type="ChEBI" id="CHEBI:30616"/>
        <dbReference type="ChEBI" id="CHEBI:58608"/>
        <dbReference type="ChEBI" id="CHEBI:456216"/>
        <dbReference type="EC" id="2.7.1.107"/>
    </reaction>
</comment>
<dbReference type="InterPro" id="IPR000829">
    <property type="entry name" value="DAGK"/>
</dbReference>
<keyword evidence="5" id="KW-0812">Transmembrane</keyword>
<keyword evidence="4" id="KW-0460">Magnesium</keyword>
<comment type="caution">
    <text evidence="6">The sequence shown here is derived from an EMBL/GenBank/DDBJ whole genome shotgun (WGS) entry which is preliminary data.</text>
</comment>
<feature type="binding site" evidence="2">
    <location>
        <position position="57"/>
    </location>
    <ligand>
        <name>substrate</name>
    </ligand>
</feature>
<keyword evidence="5" id="KW-0997">Cell inner membrane</keyword>
<comment type="function">
    <text evidence="5">Catalyzes the ATP-dependent phosphorylation of sn-l,2-diacylglycerol (DAG) to phosphatidic acid. Involved in the recycling of diacylglycerol produced as a by-product during membrane-derived oligosaccharide (MDO) biosynthesis.</text>
</comment>
<feature type="binding site" evidence="2">
    <location>
        <position position="71"/>
    </location>
    <ligand>
        <name>substrate</name>
    </ligand>
</feature>
<comment type="cofactor">
    <cofactor evidence="4">
        <name>Mg(2+)</name>
        <dbReference type="ChEBI" id="CHEBI:18420"/>
    </cofactor>
    <text evidence="4">Mn(2+), Zn(2+), Cd(2+) and Co(2+) support activity to lesser extents.</text>
</comment>
<evidence type="ECO:0000256" key="1">
    <source>
        <dbReference type="PIRSR" id="PIRSR600829-1"/>
    </source>
</evidence>
<feature type="binding site" evidence="2">
    <location>
        <position position="11"/>
    </location>
    <ligand>
        <name>substrate</name>
    </ligand>
</feature>
<feature type="binding site" evidence="3">
    <location>
        <position position="11"/>
    </location>
    <ligand>
        <name>ATP</name>
        <dbReference type="ChEBI" id="CHEBI:30616"/>
    </ligand>
</feature>
<dbReference type="PANTHER" id="PTHR34299">
    <property type="entry name" value="DIACYLGLYCEROL KINASE"/>
    <property type="match status" value="1"/>
</dbReference>
<keyword evidence="5" id="KW-0443">Lipid metabolism</keyword>
<evidence type="ECO:0000313" key="6">
    <source>
        <dbReference type="EMBL" id="GGO28937.1"/>
    </source>
</evidence>
<dbReference type="EMBL" id="BMLP01000001">
    <property type="protein sequence ID" value="GGO28937.1"/>
    <property type="molecule type" value="Genomic_DNA"/>
</dbReference>
<feature type="binding site" evidence="3">
    <location>
        <begin position="96"/>
        <end position="97"/>
    </location>
    <ligand>
        <name>ATP</name>
        <dbReference type="ChEBI" id="CHEBI:30616"/>
    </ligand>
</feature>
<name>A0A917YHX3_9RHOB</name>
<dbReference type="PANTHER" id="PTHR34299:SF1">
    <property type="entry name" value="DIACYLGLYCEROL KINASE"/>
    <property type="match status" value="1"/>
</dbReference>
<dbReference type="GO" id="GO:0005886">
    <property type="term" value="C:plasma membrane"/>
    <property type="evidence" value="ECO:0007669"/>
    <property type="project" value="UniProtKB-SubCell"/>
</dbReference>
<dbReference type="EC" id="2.7.1.107" evidence="5"/>
<evidence type="ECO:0000256" key="3">
    <source>
        <dbReference type="PIRSR" id="PIRSR600829-3"/>
    </source>
</evidence>
<dbReference type="InterPro" id="IPR033718">
    <property type="entry name" value="DAGK_prok"/>
</dbReference>
<dbReference type="Pfam" id="PF01219">
    <property type="entry name" value="DAGK_prokar"/>
    <property type="match status" value="1"/>
</dbReference>
<accession>A0A917YHX3</accession>
<dbReference type="GO" id="GO:0005524">
    <property type="term" value="F:ATP binding"/>
    <property type="evidence" value="ECO:0007669"/>
    <property type="project" value="UniProtKB-KW"/>
</dbReference>
<feature type="transmembrane region" description="Helical" evidence="5">
    <location>
        <begin position="36"/>
        <end position="52"/>
    </location>
</feature>
<dbReference type="OrthoDB" id="7871148at2"/>
<dbReference type="GO" id="GO:0004143">
    <property type="term" value="F:ATP-dependent diacylglycerol kinase activity"/>
    <property type="evidence" value="ECO:0007669"/>
    <property type="project" value="UniProtKB-EC"/>
</dbReference>
<keyword evidence="5" id="KW-1208">Phospholipid metabolism</keyword>
<protein>
    <recommendedName>
        <fullName evidence="5">Diacylglycerol kinase</fullName>
        <ecNumber evidence="5">2.7.1.107</ecNumber>
    </recommendedName>
</protein>
<comment type="similarity">
    <text evidence="5">Belongs to the bacterial diacylglycerol kinase family.</text>
</comment>
<dbReference type="Proteomes" id="UP000598196">
    <property type="component" value="Unassembled WGS sequence"/>
</dbReference>
<feature type="transmembrane region" description="Helical" evidence="5">
    <location>
        <begin position="98"/>
        <end position="119"/>
    </location>
</feature>
<proteinExistence type="inferred from homology"/>
<evidence type="ECO:0000256" key="2">
    <source>
        <dbReference type="PIRSR" id="PIRSR600829-2"/>
    </source>
</evidence>
<dbReference type="GO" id="GO:0046872">
    <property type="term" value="F:metal ion binding"/>
    <property type="evidence" value="ECO:0007669"/>
    <property type="project" value="UniProtKB-KW"/>
</dbReference>
<dbReference type="CDD" id="cd14264">
    <property type="entry name" value="DAGK_IM"/>
    <property type="match status" value="1"/>
</dbReference>
<feature type="binding site" evidence="4">
    <location>
        <position position="78"/>
    </location>
    <ligand>
        <name>a divalent metal cation</name>
        <dbReference type="ChEBI" id="CHEBI:60240"/>
    </ligand>
</feature>
<feature type="binding site" evidence="4">
    <location>
        <position position="30"/>
    </location>
    <ligand>
        <name>a divalent metal cation</name>
        <dbReference type="ChEBI" id="CHEBI:60240"/>
    </ligand>
</feature>
<sequence length="120" mass="12867">MNGWIGAELRRLRNTVLWSWQGWCSAWRNEKSIRQWSLVNLASAALAFAVPLTGGERALILALGLMILVAELVNTAIEETIDYISTEHDPRAGRAKDAGSAAVAVAAIAGGVAWLVILLG</sequence>
<keyword evidence="5" id="KW-1133">Transmembrane helix</keyword>
<reference evidence="6 7" key="1">
    <citation type="journal article" date="2014" name="Int. J. Syst. Evol. Microbiol.">
        <title>Complete genome sequence of Corynebacterium casei LMG S-19264T (=DSM 44701T), isolated from a smear-ripened cheese.</title>
        <authorList>
            <consortium name="US DOE Joint Genome Institute (JGI-PGF)"/>
            <person name="Walter F."/>
            <person name="Albersmeier A."/>
            <person name="Kalinowski J."/>
            <person name="Ruckert C."/>
        </authorList>
    </citation>
    <scope>NUCLEOTIDE SEQUENCE [LARGE SCALE GENOMIC DNA]</scope>
    <source>
        <strain evidence="6 7">CGMCC 1.7029</strain>
    </source>
</reference>
<feature type="transmembrane region" description="Helical" evidence="5">
    <location>
        <begin position="58"/>
        <end position="77"/>
    </location>
</feature>
<keyword evidence="3 5" id="KW-0547">Nucleotide-binding</keyword>
<keyword evidence="5" id="KW-0472">Membrane</keyword>
<keyword evidence="7" id="KW-1185">Reference proteome</keyword>
<dbReference type="RefSeq" id="WP_146285050.1">
    <property type="nucleotide sequence ID" value="NZ_BMLP01000001.1"/>
</dbReference>
<feature type="binding site" evidence="3">
    <location>
        <position position="78"/>
    </location>
    <ligand>
        <name>ATP</name>
        <dbReference type="ChEBI" id="CHEBI:30616"/>
    </ligand>
</feature>
<dbReference type="Gene3D" id="1.10.3830.10">
    <property type="entry name" value="Diacylglycerol kinase (DAGK) domain"/>
    <property type="match status" value="1"/>
</dbReference>
<evidence type="ECO:0000313" key="7">
    <source>
        <dbReference type="Proteomes" id="UP000598196"/>
    </source>
</evidence>
<organism evidence="6 7">
    <name type="scientific">Gemmobacter aquaticus</name>
    <dbReference type="NCBI Taxonomy" id="490185"/>
    <lineage>
        <taxon>Bacteria</taxon>
        <taxon>Pseudomonadati</taxon>
        <taxon>Pseudomonadota</taxon>
        <taxon>Alphaproteobacteria</taxon>
        <taxon>Rhodobacterales</taxon>
        <taxon>Paracoccaceae</taxon>
        <taxon>Gemmobacter</taxon>
    </lineage>
</organism>
<gene>
    <name evidence="6" type="ORF">GCM10010991_12230</name>
</gene>
<feature type="binding site" evidence="2">
    <location>
        <position position="100"/>
    </location>
    <ligand>
        <name>substrate</name>
    </ligand>
</feature>
<comment type="subcellular location">
    <subcellularLocation>
        <location evidence="5">Cell inner membrane</location>
        <topology evidence="5">Multi-pass membrane protein</topology>
    </subcellularLocation>
</comment>
<feature type="binding site" evidence="3">
    <location>
        <position position="30"/>
    </location>
    <ligand>
        <name>ATP</name>
        <dbReference type="ChEBI" id="CHEBI:30616"/>
    </ligand>
</feature>
<keyword evidence="4" id="KW-0479">Metal-binding</keyword>